<keyword evidence="6" id="KW-0256">Endoplasmic reticulum</keyword>
<keyword evidence="4 12" id="KW-0732">Signal</keyword>
<feature type="domain" description="Glycoside hydrolase family 31 TIM barrel" evidence="13">
    <location>
        <begin position="342"/>
        <end position="670"/>
    </location>
</feature>
<dbReference type="CDD" id="cd06603">
    <property type="entry name" value="GH31_GANC_GANAB_alpha"/>
    <property type="match status" value="1"/>
</dbReference>
<dbReference type="FunFam" id="3.20.20.80:FF:000046">
    <property type="entry name" value="Glucosidase alpha, neutral C"/>
    <property type="match status" value="1"/>
</dbReference>
<feature type="signal peptide" evidence="12">
    <location>
        <begin position="1"/>
        <end position="16"/>
    </location>
</feature>
<dbReference type="GO" id="GO:0005783">
    <property type="term" value="C:endoplasmic reticulum"/>
    <property type="evidence" value="ECO:0007669"/>
    <property type="project" value="UniProtKB-SubCell"/>
</dbReference>
<gene>
    <name evidence="16" type="ORF">CBR_g23048</name>
</gene>
<evidence type="ECO:0000259" key="14">
    <source>
        <dbReference type="Pfam" id="PF13802"/>
    </source>
</evidence>
<dbReference type="CDD" id="cd14752">
    <property type="entry name" value="GH31_N"/>
    <property type="match status" value="1"/>
</dbReference>
<dbReference type="SUPFAM" id="SSF51445">
    <property type="entry name" value="(Trans)glycosidases"/>
    <property type="match status" value="1"/>
</dbReference>
<dbReference type="OrthoDB" id="3237269at2759"/>
<dbReference type="SUPFAM" id="SSF74650">
    <property type="entry name" value="Galactose mutarotase-like"/>
    <property type="match status" value="1"/>
</dbReference>
<evidence type="ECO:0000256" key="7">
    <source>
        <dbReference type="ARBA" id="ARBA00023180"/>
    </source>
</evidence>
<organism evidence="16 17">
    <name type="scientific">Chara braunii</name>
    <name type="common">Braun's stonewort</name>
    <dbReference type="NCBI Taxonomy" id="69332"/>
    <lineage>
        <taxon>Eukaryota</taxon>
        <taxon>Viridiplantae</taxon>
        <taxon>Streptophyta</taxon>
        <taxon>Charophyceae</taxon>
        <taxon>Charales</taxon>
        <taxon>Characeae</taxon>
        <taxon>Chara</taxon>
    </lineage>
</organism>
<sequence length="918" mass="103729">MFRALCLWVLFVVANGFKSEEFRNCDKASFCRRNRFRPEGNSTIVLRSGVVNGGVYVGTVEDTVDNGVALELWVIAYEGGIFRVRLKERNPLRVRFEPPDALVSDLDLQRVSIEAVPSQANPDVTYLHTNDGSGAVLIVQHTPVQIDLAVNNAYLMSVNNRGLLNFEHYREKRDGDEEGMWQETFRSFTDSKPYGPASVAFDLTFLGSEHVYGLPEHATGSSLKETRHSVAEGGGAISEPYRLFNLDVFEYLSESPFGLYGSIPLMISHSAERTVAAFWLNAAEMFVDVTKVRGDFSSQTIAQRPRVVTHWISETGILDLFLFVGPRPKDVVRQYTGVTGRTPLPPMFAIAYHQSRWNYRDEEDVYEVDNMFDTHAIPYDVLWLDIEHTDGKRYFTWDKSLFPSPIVMQNRMASKGRHMVTIVDPHIKRDPGFVLHEEATAKGYYVKDSSGRDYDGWCWPGSSSYVDTLHPEFRSWWADKFSLANYVGSTPILHIWNDMNEPSVFNGPEISLPRDALHHGGFEHREVHNAYGMYFHMASYEGLLRRGGYKERAFVLSRAFFAGSQRVGAVWTGDNAAQWDHLAKSIPMVLTLGLSGLAFSGADVGGFFGNPDAELLLRWYQLGAFYPFFRAHAHLDTKRREPWLFGEPWTSDIRDAVRRRYMLLPYYYTLFKETSKTGVPVMRPLWLEYPSDAAVFALDSQFLVGKDLLVRPVLEAGAKQQSVYFPGNDVWYDVLTCEGYLGGRVADIVVSLSSVPVFQRGGSIIPRKDRARRSSTQMEKDPYTLVVALNLVGEAEGTLYVDDGKSFDFDYGAYIRRRFTFANNRLESVNDSPIGRSAMEYATDCLVERVVILGLAKDQYRAVLEMSAQHGRVRRDVDAVYGPPMLLKGAQNRALVLRLPNVPVSSDWSITIGKSSVV</sequence>
<keyword evidence="17" id="KW-1185">Reference proteome</keyword>
<evidence type="ECO:0000256" key="11">
    <source>
        <dbReference type="RuleBase" id="RU361185"/>
    </source>
</evidence>
<reference evidence="16 17" key="1">
    <citation type="journal article" date="2018" name="Cell">
        <title>The Chara Genome: Secondary Complexity and Implications for Plant Terrestrialization.</title>
        <authorList>
            <person name="Nishiyama T."/>
            <person name="Sakayama H."/>
            <person name="Vries J.D."/>
            <person name="Buschmann H."/>
            <person name="Saint-Marcoux D."/>
            <person name="Ullrich K.K."/>
            <person name="Haas F.B."/>
            <person name="Vanderstraeten L."/>
            <person name="Becker D."/>
            <person name="Lang D."/>
            <person name="Vosolsobe S."/>
            <person name="Rombauts S."/>
            <person name="Wilhelmsson P.K.I."/>
            <person name="Janitza P."/>
            <person name="Kern R."/>
            <person name="Heyl A."/>
            <person name="Rumpler F."/>
            <person name="Villalobos L.I.A.C."/>
            <person name="Clay J.M."/>
            <person name="Skokan R."/>
            <person name="Toyoda A."/>
            <person name="Suzuki Y."/>
            <person name="Kagoshima H."/>
            <person name="Schijlen E."/>
            <person name="Tajeshwar N."/>
            <person name="Catarino B."/>
            <person name="Hetherington A.J."/>
            <person name="Saltykova A."/>
            <person name="Bonnot C."/>
            <person name="Breuninger H."/>
            <person name="Symeonidi A."/>
            <person name="Radhakrishnan G.V."/>
            <person name="Van Nieuwerburgh F."/>
            <person name="Deforce D."/>
            <person name="Chang C."/>
            <person name="Karol K.G."/>
            <person name="Hedrich R."/>
            <person name="Ulvskov P."/>
            <person name="Glockner G."/>
            <person name="Delwiche C.F."/>
            <person name="Petrasek J."/>
            <person name="Van de Peer Y."/>
            <person name="Friml J."/>
            <person name="Beilby M."/>
            <person name="Dolan L."/>
            <person name="Kohara Y."/>
            <person name="Sugano S."/>
            <person name="Fujiyama A."/>
            <person name="Delaux P.-M."/>
            <person name="Quint M."/>
            <person name="TheiBen G."/>
            <person name="Hagemann M."/>
            <person name="Harholt J."/>
            <person name="Dunand C."/>
            <person name="Zachgo S."/>
            <person name="Langdale J."/>
            <person name="Maumus F."/>
            <person name="Straeten D.V.D."/>
            <person name="Gould S.B."/>
            <person name="Rensing S.A."/>
        </authorList>
    </citation>
    <scope>NUCLEOTIDE SEQUENCE [LARGE SCALE GENOMIC DNA]</scope>
    <source>
        <strain evidence="16 17">S276</strain>
    </source>
</reference>
<proteinExistence type="inferred from homology"/>
<dbReference type="Proteomes" id="UP000265515">
    <property type="component" value="Unassembled WGS sequence"/>
</dbReference>
<dbReference type="EMBL" id="BFEA01000254">
    <property type="protein sequence ID" value="GBG76832.1"/>
    <property type="molecule type" value="Genomic_DNA"/>
</dbReference>
<evidence type="ECO:0000256" key="10">
    <source>
        <dbReference type="ARBA" id="ARBA00073689"/>
    </source>
</evidence>
<evidence type="ECO:0000256" key="6">
    <source>
        <dbReference type="ARBA" id="ARBA00022824"/>
    </source>
</evidence>
<evidence type="ECO:0000256" key="5">
    <source>
        <dbReference type="ARBA" id="ARBA00022801"/>
    </source>
</evidence>
<keyword evidence="5 11" id="KW-0378">Hydrolase</keyword>
<evidence type="ECO:0000256" key="1">
    <source>
        <dbReference type="ARBA" id="ARBA00004240"/>
    </source>
</evidence>
<feature type="domain" description="Glycoside hydrolase family 31 N-terminal" evidence="14">
    <location>
        <begin position="74"/>
        <end position="288"/>
    </location>
</feature>
<dbReference type="Gene3D" id="2.60.40.1760">
    <property type="entry name" value="glycosyl hydrolase (family 31)"/>
    <property type="match status" value="1"/>
</dbReference>
<feature type="domain" description="Glycosyl hydrolase family 31 C-terminal" evidence="15">
    <location>
        <begin position="678"/>
        <end position="765"/>
    </location>
</feature>
<dbReference type="STRING" id="69332.A0A388L3K5"/>
<protein>
    <recommendedName>
        <fullName evidence="10">Probable glucan 1,3-alpha-glucosidase</fullName>
    </recommendedName>
    <alternativeName>
        <fullName evidence="9">Glucosidase II subunit alpha</fullName>
    </alternativeName>
</protein>
<dbReference type="SUPFAM" id="SSF51011">
    <property type="entry name" value="Glycosyl hydrolase domain"/>
    <property type="match status" value="1"/>
</dbReference>
<dbReference type="PANTHER" id="PTHR22762">
    <property type="entry name" value="ALPHA-GLUCOSIDASE"/>
    <property type="match status" value="1"/>
</dbReference>
<keyword evidence="8 11" id="KW-0326">Glycosidase</keyword>
<dbReference type="FunFam" id="3.20.20.80:FF:000039">
    <property type="entry name" value="Glucosidase, alpha neutral C"/>
    <property type="match status" value="1"/>
</dbReference>
<dbReference type="GO" id="GO:0030246">
    <property type="term" value="F:carbohydrate binding"/>
    <property type="evidence" value="ECO:0007669"/>
    <property type="project" value="InterPro"/>
</dbReference>
<evidence type="ECO:0000256" key="9">
    <source>
        <dbReference type="ARBA" id="ARBA00042895"/>
    </source>
</evidence>
<evidence type="ECO:0000313" key="17">
    <source>
        <dbReference type="Proteomes" id="UP000265515"/>
    </source>
</evidence>
<dbReference type="Gramene" id="GBG76832">
    <property type="protein sequence ID" value="GBG76832"/>
    <property type="gene ID" value="CBR_g23048"/>
</dbReference>
<dbReference type="OMA" id="TVHQPLW"/>
<dbReference type="InterPro" id="IPR000322">
    <property type="entry name" value="Glyco_hydro_31_TIM"/>
</dbReference>
<comment type="similarity">
    <text evidence="3 11">Belongs to the glycosyl hydrolase 31 family.</text>
</comment>
<dbReference type="AlphaFoldDB" id="A0A388L3K5"/>
<dbReference type="InterPro" id="IPR048395">
    <property type="entry name" value="Glyco_hydro_31_C"/>
</dbReference>
<evidence type="ECO:0000259" key="13">
    <source>
        <dbReference type="Pfam" id="PF01055"/>
    </source>
</evidence>
<evidence type="ECO:0000256" key="2">
    <source>
        <dbReference type="ARBA" id="ARBA00004833"/>
    </source>
</evidence>
<dbReference type="Pfam" id="PF01055">
    <property type="entry name" value="Glyco_hydro_31_2nd"/>
    <property type="match status" value="1"/>
</dbReference>
<dbReference type="GO" id="GO:0005975">
    <property type="term" value="P:carbohydrate metabolic process"/>
    <property type="evidence" value="ECO:0007669"/>
    <property type="project" value="InterPro"/>
</dbReference>
<dbReference type="PROSITE" id="PS00707">
    <property type="entry name" value="GLYCOSYL_HYDROL_F31_2"/>
    <property type="match status" value="1"/>
</dbReference>
<dbReference type="Gene3D" id="3.20.20.80">
    <property type="entry name" value="Glycosidases"/>
    <property type="match status" value="2"/>
</dbReference>
<name>A0A388L3K5_CHABU</name>
<keyword evidence="7" id="KW-0325">Glycoprotein</keyword>
<dbReference type="InterPro" id="IPR013780">
    <property type="entry name" value="Glyco_hydro_b"/>
</dbReference>
<dbReference type="Pfam" id="PF13802">
    <property type="entry name" value="Gal_mutarotas_2"/>
    <property type="match status" value="1"/>
</dbReference>
<dbReference type="Pfam" id="PF21365">
    <property type="entry name" value="Glyco_hydro_31_3rd"/>
    <property type="match status" value="1"/>
</dbReference>
<evidence type="ECO:0000256" key="4">
    <source>
        <dbReference type="ARBA" id="ARBA00022729"/>
    </source>
</evidence>
<dbReference type="InterPro" id="IPR017853">
    <property type="entry name" value="GH"/>
</dbReference>
<dbReference type="FunFam" id="2.60.40.1180:FF:000023">
    <property type="entry name" value="neutral alpha-glucosidase AB isoform X2"/>
    <property type="match status" value="1"/>
</dbReference>
<evidence type="ECO:0000256" key="8">
    <source>
        <dbReference type="ARBA" id="ARBA00023295"/>
    </source>
</evidence>
<comment type="pathway">
    <text evidence="2">Glycan metabolism; N-glycan metabolism.</text>
</comment>
<dbReference type="GO" id="GO:0006491">
    <property type="term" value="P:N-glycan processing"/>
    <property type="evidence" value="ECO:0007669"/>
    <property type="project" value="TreeGrafter"/>
</dbReference>
<dbReference type="InterPro" id="IPR025887">
    <property type="entry name" value="Glyco_hydro_31_N_dom"/>
</dbReference>
<dbReference type="InterPro" id="IPR030459">
    <property type="entry name" value="Glyco_hydro_31_CS"/>
</dbReference>
<evidence type="ECO:0000256" key="3">
    <source>
        <dbReference type="ARBA" id="ARBA00007806"/>
    </source>
</evidence>
<evidence type="ECO:0000313" key="16">
    <source>
        <dbReference type="EMBL" id="GBG76832.1"/>
    </source>
</evidence>
<comment type="caution">
    <text evidence="16">The sequence shown here is derived from an EMBL/GenBank/DDBJ whole genome shotgun (WGS) entry which is preliminary data.</text>
</comment>
<comment type="subcellular location">
    <subcellularLocation>
        <location evidence="1">Endoplasmic reticulum</location>
    </subcellularLocation>
</comment>
<dbReference type="GO" id="GO:0090599">
    <property type="term" value="F:alpha-glucosidase activity"/>
    <property type="evidence" value="ECO:0007669"/>
    <property type="project" value="TreeGrafter"/>
</dbReference>
<evidence type="ECO:0000259" key="15">
    <source>
        <dbReference type="Pfam" id="PF21365"/>
    </source>
</evidence>
<accession>A0A388L3K5</accession>
<dbReference type="PANTHER" id="PTHR22762:SF54">
    <property type="entry name" value="BCDNA.GH04962"/>
    <property type="match status" value="1"/>
</dbReference>
<feature type="chain" id="PRO_5017188024" description="Probable glucan 1,3-alpha-glucosidase" evidence="12">
    <location>
        <begin position="17"/>
        <end position="918"/>
    </location>
</feature>
<dbReference type="InterPro" id="IPR011013">
    <property type="entry name" value="Gal_mutarotase_sf_dom"/>
</dbReference>
<dbReference type="Gene3D" id="2.60.40.1180">
    <property type="entry name" value="Golgi alpha-mannosidase II"/>
    <property type="match status" value="2"/>
</dbReference>
<evidence type="ECO:0000256" key="12">
    <source>
        <dbReference type="SAM" id="SignalP"/>
    </source>
</evidence>